<evidence type="ECO:0000256" key="4">
    <source>
        <dbReference type="RuleBase" id="RU003744"/>
    </source>
</evidence>
<keyword evidence="8" id="KW-1185">Reference proteome</keyword>
<dbReference type="PANTHER" id="PTHR35936">
    <property type="entry name" value="MEMBRANE-BOUND LYTIC MUREIN TRANSGLYCOSYLASE F"/>
    <property type="match status" value="1"/>
</dbReference>
<dbReference type="RefSeq" id="WP_128294230.1">
    <property type="nucleotide sequence ID" value="NZ_JAUSUK010000002.1"/>
</dbReference>
<feature type="signal peptide" evidence="5">
    <location>
        <begin position="1"/>
        <end position="23"/>
    </location>
</feature>
<dbReference type="InterPro" id="IPR001638">
    <property type="entry name" value="Solute-binding_3/MltF_N"/>
</dbReference>
<dbReference type="Pfam" id="PF00497">
    <property type="entry name" value="SBP_bac_3"/>
    <property type="match status" value="1"/>
</dbReference>
<organism evidence="7 8">
    <name type="scientific">Rhodopseudomonas julia</name>
    <dbReference type="NCBI Taxonomy" id="200617"/>
    <lineage>
        <taxon>Bacteria</taxon>
        <taxon>Pseudomonadati</taxon>
        <taxon>Pseudomonadota</taxon>
        <taxon>Alphaproteobacteria</taxon>
        <taxon>Hyphomicrobiales</taxon>
        <taxon>Nitrobacteraceae</taxon>
        <taxon>Rhodopseudomonas</taxon>
    </lineage>
</organism>
<evidence type="ECO:0000256" key="3">
    <source>
        <dbReference type="ARBA" id="ARBA00022729"/>
    </source>
</evidence>
<comment type="caution">
    <text evidence="7">The sequence shown here is derived from an EMBL/GenBank/DDBJ whole genome shotgun (WGS) entry which is preliminary data.</text>
</comment>
<proteinExistence type="inferred from homology"/>
<dbReference type="Proteomes" id="UP001230253">
    <property type="component" value="Unassembled WGS sequence"/>
</dbReference>
<feature type="chain" id="PRO_5045488086" evidence="5">
    <location>
        <begin position="24"/>
        <end position="261"/>
    </location>
</feature>
<evidence type="ECO:0000256" key="1">
    <source>
        <dbReference type="ARBA" id="ARBA00004196"/>
    </source>
</evidence>
<dbReference type="CDD" id="cd01072">
    <property type="entry name" value="PBP2_SMa0082_like"/>
    <property type="match status" value="1"/>
</dbReference>
<evidence type="ECO:0000256" key="5">
    <source>
        <dbReference type="SAM" id="SignalP"/>
    </source>
</evidence>
<keyword evidence="3 5" id="KW-0732">Signal</keyword>
<feature type="domain" description="Solute-binding protein family 3/N-terminal" evidence="6">
    <location>
        <begin position="34"/>
        <end position="254"/>
    </location>
</feature>
<evidence type="ECO:0000313" key="8">
    <source>
        <dbReference type="Proteomes" id="UP001230253"/>
    </source>
</evidence>
<comment type="similarity">
    <text evidence="2 4">Belongs to the bacterial solute-binding protein 3 family.</text>
</comment>
<accession>A0ABU0C8X7</accession>
<evidence type="ECO:0000313" key="7">
    <source>
        <dbReference type="EMBL" id="MDQ0326983.1"/>
    </source>
</evidence>
<dbReference type="SUPFAM" id="SSF53850">
    <property type="entry name" value="Periplasmic binding protein-like II"/>
    <property type="match status" value="1"/>
</dbReference>
<dbReference type="PROSITE" id="PS01039">
    <property type="entry name" value="SBP_BACTERIAL_3"/>
    <property type="match status" value="1"/>
</dbReference>
<dbReference type="InterPro" id="IPR018313">
    <property type="entry name" value="SBP_3_CS"/>
</dbReference>
<gene>
    <name evidence="7" type="ORF">J2R99_002852</name>
</gene>
<dbReference type="PANTHER" id="PTHR35936:SF17">
    <property type="entry name" value="ARGININE-BINDING EXTRACELLULAR PROTEIN ARTP"/>
    <property type="match status" value="1"/>
</dbReference>
<comment type="subcellular location">
    <subcellularLocation>
        <location evidence="1">Cell envelope</location>
    </subcellularLocation>
</comment>
<sequence length="261" mass="28035">MFKLKAFAIAVGIAIASTIPAKADKLQDILSAGEIRVGVLLDVAPWGFKDENGDPAGLDVDVANLLADDLGVDLKLVQVTGPNRIPSLLADKVDVLVAALGATPERAQQVAFSQPYAAVQLGVYGPADMEKAETPDQLAGQSIAVAKGTTLDLWLSDNAPDANLIRFEDVPSVLSAYMAGQASSFAENSAIVAEAAKNNPDVEMDLKFLIRQSPAHIGIRHGEPDLLRWLDTFLFSNRMNGKLPELQEKWFNVKQDNLPHI</sequence>
<evidence type="ECO:0000259" key="6">
    <source>
        <dbReference type="SMART" id="SM00062"/>
    </source>
</evidence>
<protein>
    <submittedName>
        <fullName evidence="7">Polar amino acid transport system substrate-binding protein</fullName>
    </submittedName>
</protein>
<dbReference type="SMART" id="SM00062">
    <property type="entry name" value="PBPb"/>
    <property type="match status" value="1"/>
</dbReference>
<evidence type="ECO:0000256" key="2">
    <source>
        <dbReference type="ARBA" id="ARBA00010333"/>
    </source>
</evidence>
<name>A0ABU0C8X7_9BRAD</name>
<dbReference type="Gene3D" id="3.40.190.10">
    <property type="entry name" value="Periplasmic binding protein-like II"/>
    <property type="match status" value="2"/>
</dbReference>
<dbReference type="EMBL" id="JAUSUK010000002">
    <property type="protein sequence ID" value="MDQ0326983.1"/>
    <property type="molecule type" value="Genomic_DNA"/>
</dbReference>
<reference evidence="7 8" key="1">
    <citation type="submission" date="2023-07" db="EMBL/GenBank/DDBJ databases">
        <title>Genomic Encyclopedia of Type Strains, Phase IV (KMG-IV): sequencing the most valuable type-strain genomes for metagenomic binning, comparative biology and taxonomic classification.</title>
        <authorList>
            <person name="Goeker M."/>
        </authorList>
    </citation>
    <scope>NUCLEOTIDE SEQUENCE [LARGE SCALE GENOMIC DNA]</scope>
    <source>
        <strain evidence="7 8">DSM 11549</strain>
    </source>
</reference>